<dbReference type="Proteomes" id="UP000285324">
    <property type="component" value="Unassembled WGS sequence"/>
</dbReference>
<comment type="caution">
    <text evidence="1">The sequence shown here is derived from an EMBL/GenBank/DDBJ whole genome shotgun (WGS) entry which is preliminary data.</text>
</comment>
<evidence type="ECO:0000313" key="2">
    <source>
        <dbReference type="Proteomes" id="UP000285324"/>
    </source>
</evidence>
<sequence>MTDDTLRLACELALAARGRAAKRRRRAARAAPADR</sequence>
<dbReference type="AlphaFoldDB" id="A0A424W8P3"/>
<organism evidence="1 2">
    <name type="scientific">Alcaligenes xylosoxydans xylosoxydans</name>
    <name type="common">Achromobacter xylosoxidans</name>
    <dbReference type="NCBI Taxonomy" id="85698"/>
    <lineage>
        <taxon>Bacteria</taxon>
        <taxon>Pseudomonadati</taxon>
        <taxon>Pseudomonadota</taxon>
        <taxon>Betaproteobacteria</taxon>
        <taxon>Burkholderiales</taxon>
        <taxon>Alcaligenaceae</taxon>
        <taxon>Achromobacter</taxon>
    </lineage>
</organism>
<dbReference type="EMBL" id="QVXO01000038">
    <property type="protein sequence ID" value="RPJ89652.1"/>
    <property type="molecule type" value="Genomic_DNA"/>
</dbReference>
<reference evidence="1 2" key="1">
    <citation type="submission" date="2018-08" db="EMBL/GenBank/DDBJ databases">
        <title>Achromobacter xylosoxidans Genome sequencing and assembly.</title>
        <authorList>
            <person name="Wang R."/>
            <person name="Rensing C."/>
            <person name="Li Y."/>
        </authorList>
    </citation>
    <scope>NUCLEOTIDE SEQUENCE [LARGE SCALE GENOMIC DNA]</scope>
    <source>
        <strain evidence="1 2">GD003A</strain>
    </source>
</reference>
<protein>
    <submittedName>
        <fullName evidence="1">YraN family protein</fullName>
    </submittedName>
</protein>
<name>A0A424W8P3_ALCXX</name>
<accession>A0A424W8P3</accession>
<evidence type="ECO:0000313" key="1">
    <source>
        <dbReference type="EMBL" id="RPJ89652.1"/>
    </source>
</evidence>
<proteinExistence type="predicted"/>
<gene>
    <name evidence="1" type="ORF">DY367_21955</name>
</gene>
<feature type="non-terminal residue" evidence="1">
    <location>
        <position position="35"/>
    </location>
</feature>